<dbReference type="PaxDb" id="29760-VIT_14s0068g02090.t01"/>
<sequence length="21" mass="2504">MANLFQPTKKEKAELEDRINK</sequence>
<feature type="compositionally biased region" description="Basic and acidic residues" evidence="1">
    <location>
        <begin position="8"/>
        <end position="21"/>
    </location>
</feature>
<dbReference type="EMBL" id="FN595232">
    <property type="protein sequence ID" value="CCB47022.1"/>
    <property type="molecule type" value="Genomic_DNA"/>
</dbReference>
<proteinExistence type="predicted"/>
<dbReference type="HOGENOM" id="CLU_3427222_0_0_1"/>
<evidence type="ECO:0000313" key="3">
    <source>
        <dbReference type="Proteomes" id="UP000009183"/>
    </source>
</evidence>
<organism evidence="2 3">
    <name type="scientific">Vitis vinifera</name>
    <name type="common">Grape</name>
    <dbReference type="NCBI Taxonomy" id="29760"/>
    <lineage>
        <taxon>Eukaryota</taxon>
        <taxon>Viridiplantae</taxon>
        <taxon>Streptophyta</taxon>
        <taxon>Embryophyta</taxon>
        <taxon>Tracheophyta</taxon>
        <taxon>Spermatophyta</taxon>
        <taxon>Magnoliopsida</taxon>
        <taxon>eudicotyledons</taxon>
        <taxon>Gunneridae</taxon>
        <taxon>Pentapetalae</taxon>
        <taxon>rosids</taxon>
        <taxon>Vitales</taxon>
        <taxon>Vitaceae</taxon>
        <taxon>Viteae</taxon>
        <taxon>Vitis</taxon>
    </lineage>
</organism>
<name>F6H3Y2_VITVI</name>
<dbReference type="Proteomes" id="UP000009183">
    <property type="component" value="Chromosome 14"/>
</dbReference>
<accession>F6H3Y2</accession>
<dbReference type="AlphaFoldDB" id="F6H3Y2"/>
<keyword evidence="3" id="KW-1185">Reference proteome</keyword>
<dbReference type="InParanoid" id="F6H3Y2"/>
<evidence type="ECO:0000313" key="2">
    <source>
        <dbReference type="EMBL" id="CCB47022.1"/>
    </source>
</evidence>
<feature type="region of interest" description="Disordered" evidence="1">
    <location>
        <begin position="1"/>
        <end position="21"/>
    </location>
</feature>
<reference evidence="3" key="1">
    <citation type="journal article" date="2007" name="Nature">
        <title>The grapevine genome sequence suggests ancestral hexaploidization in major angiosperm phyla.</title>
        <authorList>
            <consortium name="The French-Italian Public Consortium for Grapevine Genome Characterization."/>
            <person name="Jaillon O."/>
            <person name="Aury J.-M."/>
            <person name="Noel B."/>
            <person name="Policriti A."/>
            <person name="Clepet C."/>
            <person name="Casagrande A."/>
            <person name="Choisne N."/>
            <person name="Aubourg S."/>
            <person name="Vitulo N."/>
            <person name="Jubin C."/>
            <person name="Vezzi A."/>
            <person name="Legeai F."/>
            <person name="Hugueney P."/>
            <person name="Dasilva C."/>
            <person name="Horner D."/>
            <person name="Mica E."/>
            <person name="Jublot D."/>
            <person name="Poulain J."/>
            <person name="Bruyere C."/>
            <person name="Billault A."/>
            <person name="Segurens B."/>
            <person name="Gouyvenoux M."/>
            <person name="Ugarte E."/>
            <person name="Cattonaro F."/>
            <person name="Anthouard V."/>
            <person name="Vico V."/>
            <person name="Del Fabbro C."/>
            <person name="Alaux M."/>
            <person name="Di Gaspero G."/>
            <person name="Dumas V."/>
            <person name="Felice N."/>
            <person name="Paillard S."/>
            <person name="Juman I."/>
            <person name="Moroldo M."/>
            <person name="Scalabrin S."/>
            <person name="Canaguier A."/>
            <person name="Le Clainche I."/>
            <person name="Malacrida G."/>
            <person name="Durand E."/>
            <person name="Pesole G."/>
            <person name="Laucou V."/>
            <person name="Chatelet P."/>
            <person name="Merdinoglu D."/>
            <person name="Delledonne M."/>
            <person name="Pezzotti M."/>
            <person name="Lecharny A."/>
            <person name="Scarpelli C."/>
            <person name="Artiguenave F."/>
            <person name="Pe M.E."/>
            <person name="Valle G."/>
            <person name="Morgante M."/>
            <person name="Caboche M."/>
            <person name="Adam-Blondon A.-F."/>
            <person name="Weissenbach J."/>
            <person name="Quetier F."/>
            <person name="Wincker P."/>
        </authorList>
    </citation>
    <scope>NUCLEOTIDE SEQUENCE [LARGE SCALE GENOMIC DNA]</scope>
    <source>
        <strain evidence="3">cv. Pinot noir / PN40024</strain>
    </source>
</reference>
<protein>
    <submittedName>
        <fullName evidence="2">Uncharacterized protein</fullName>
    </submittedName>
</protein>
<evidence type="ECO:0000256" key="1">
    <source>
        <dbReference type="SAM" id="MobiDB-lite"/>
    </source>
</evidence>
<gene>
    <name evidence="2" type="ordered locus">VIT_14s0068g02090</name>
</gene>